<evidence type="ECO:0000313" key="1">
    <source>
        <dbReference type="EMBL" id="CAG9790603.1"/>
    </source>
</evidence>
<protein>
    <submittedName>
        <fullName evidence="1">Uncharacterized protein</fullName>
    </submittedName>
</protein>
<dbReference type="EMBL" id="OU893354">
    <property type="protein sequence ID" value="CAG9790603.1"/>
    <property type="molecule type" value="Genomic_DNA"/>
</dbReference>
<sequence>MYHTDTVFDTLKRVELVQKLYFEIYHLVNMVHEINRKYKYVPESKLKLIGKKEKVAKGVVTKEPGQFGDQQNYVNPDMPVLSLEGLSYLDQKEVMKQNEKRKKKEKKKRESFMSKLAVIKEQANNRKPIKKIYNKFWPKDYGWEIDYYW</sequence>
<dbReference type="OrthoDB" id="7485832at2759"/>
<name>A0A9N9R6X9_9NEOP</name>
<dbReference type="AlphaFoldDB" id="A0A9N9R6X9"/>
<reference evidence="1" key="1">
    <citation type="submission" date="2021-12" db="EMBL/GenBank/DDBJ databases">
        <authorList>
            <person name="King R."/>
        </authorList>
    </citation>
    <scope>NUCLEOTIDE SEQUENCE</scope>
</reference>
<organism evidence="1 2">
    <name type="scientific">Diatraea saccharalis</name>
    <name type="common">sugarcane borer</name>
    <dbReference type="NCBI Taxonomy" id="40085"/>
    <lineage>
        <taxon>Eukaryota</taxon>
        <taxon>Metazoa</taxon>
        <taxon>Ecdysozoa</taxon>
        <taxon>Arthropoda</taxon>
        <taxon>Hexapoda</taxon>
        <taxon>Insecta</taxon>
        <taxon>Pterygota</taxon>
        <taxon>Neoptera</taxon>
        <taxon>Endopterygota</taxon>
        <taxon>Lepidoptera</taxon>
        <taxon>Glossata</taxon>
        <taxon>Ditrysia</taxon>
        <taxon>Pyraloidea</taxon>
        <taxon>Crambidae</taxon>
        <taxon>Crambinae</taxon>
        <taxon>Diatraea</taxon>
    </lineage>
</organism>
<dbReference type="Proteomes" id="UP001153714">
    <property type="component" value="Chromosome 23"/>
</dbReference>
<reference evidence="1" key="2">
    <citation type="submission" date="2022-10" db="EMBL/GenBank/DDBJ databases">
        <authorList>
            <consortium name="ENA_rothamsted_submissions"/>
            <consortium name="culmorum"/>
            <person name="King R."/>
        </authorList>
    </citation>
    <scope>NUCLEOTIDE SEQUENCE</scope>
</reference>
<accession>A0A9N9R6X9</accession>
<gene>
    <name evidence="1" type="ORF">DIATSA_LOCUS8268</name>
</gene>
<keyword evidence="2" id="KW-1185">Reference proteome</keyword>
<evidence type="ECO:0000313" key="2">
    <source>
        <dbReference type="Proteomes" id="UP001153714"/>
    </source>
</evidence>
<proteinExistence type="predicted"/>